<evidence type="ECO:0000259" key="1">
    <source>
        <dbReference type="Pfam" id="PF06114"/>
    </source>
</evidence>
<dbReference type="AlphaFoldDB" id="A0A1T5AMP6"/>
<dbReference type="PANTHER" id="PTHR43236:SF1">
    <property type="entry name" value="BLL7220 PROTEIN"/>
    <property type="match status" value="1"/>
</dbReference>
<evidence type="ECO:0000313" key="3">
    <source>
        <dbReference type="Proteomes" id="UP000190852"/>
    </source>
</evidence>
<evidence type="ECO:0000313" key="2">
    <source>
        <dbReference type="EMBL" id="SKB36110.1"/>
    </source>
</evidence>
<dbReference type="InterPro" id="IPR010359">
    <property type="entry name" value="IrrE_HExxH"/>
</dbReference>
<dbReference type="Gene3D" id="1.10.10.2910">
    <property type="match status" value="1"/>
</dbReference>
<name>A0A1T5AMP6_9BACT</name>
<reference evidence="3" key="1">
    <citation type="submission" date="2017-02" db="EMBL/GenBank/DDBJ databases">
        <authorList>
            <person name="Varghese N."/>
            <person name="Submissions S."/>
        </authorList>
    </citation>
    <scope>NUCLEOTIDE SEQUENCE [LARGE SCALE GENOMIC DNA]</scope>
    <source>
        <strain evidence="3">DSM 24967</strain>
    </source>
</reference>
<dbReference type="Proteomes" id="UP000190852">
    <property type="component" value="Unassembled WGS sequence"/>
</dbReference>
<proteinExistence type="predicted"/>
<sequence length="235" mass="26749">MIKDVIKFKETAFRDKVRVGSGDPVNLKRLLLDLNVLTMYAPMSETFSGMCIKRKNSSFILINSNHSRGRQHFTIAHEFFHLFIQDNFELHVCNPGVNKEPQEKEADFFASLLLMPEIGILRMLPEAELENKKVSLASVIKLEQYFGVSRTAMLVRLKDIGLITKSQFDALKMIPVLKSALEHGYDLALYKPGNENLVIGDYGMKARQLFEESKISEGHYLELLSKIGIDPTLEE</sequence>
<keyword evidence="3" id="KW-1185">Reference proteome</keyword>
<feature type="domain" description="IrrE N-terminal-like" evidence="1">
    <location>
        <begin position="35"/>
        <end position="158"/>
    </location>
</feature>
<accession>A0A1T5AMP6</accession>
<gene>
    <name evidence="2" type="ORF">SAMN05660349_00745</name>
</gene>
<dbReference type="Pfam" id="PF06114">
    <property type="entry name" value="Peptidase_M78"/>
    <property type="match status" value="1"/>
</dbReference>
<dbReference type="InterPro" id="IPR052345">
    <property type="entry name" value="Rad_response_metalloprotease"/>
</dbReference>
<dbReference type="PANTHER" id="PTHR43236">
    <property type="entry name" value="ANTITOXIN HIGA1"/>
    <property type="match status" value="1"/>
</dbReference>
<dbReference type="RefSeq" id="WP_079682452.1">
    <property type="nucleotide sequence ID" value="NZ_FUYQ01000004.1"/>
</dbReference>
<protein>
    <recommendedName>
        <fullName evidence="1">IrrE N-terminal-like domain-containing protein</fullName>
    </recommendedName>
</protein>
<dbReference type="EMBL" id="FUYQ01000004">
    <property type="protein sequence ID" value="SKB36110.1"/>
    <property type="molecule type" value="Genomic_DNA"/>
</dbReference>
<organism evidence="2 3">
    <name type="scientific">Parabacteroides chartae</name>
    <dbReference type="NCBI Taxonomy" id="1037355"/>
    <lineage>
        <taxon>Bacteria</taxon>
        <taxon>Pseudomonadati</taxon>
        <taxon>Bacteroidota</taxon>
        <taxon>Bacteroidia</taxon>
        <taxon>Bacteroidales</taxon>
        <taxon>Tannerellaceae</taxon>
        <taxon>Parabacteroides</taxon>
    </lineage>
</organism>